<dbReference type="HOGENOM" id="CLU_1949625_0_0_1"/>
<dbReference type="OrthoDB" id="10566677at2759"/>
<dbReference type="Proteomes" id="UP000054166">
    <property type="component" value="Unassembled WGS sequence"/>
</dbReference>
<protein>
    <submittedName>
        <fullName evidence="1">Uncharacterized protein</fullName>
    </submittedName>
</protein>
<name>A0A0C3C7H7_PILCF</name>
<sequence>MIGANLRSSSLKGQRSIADFFHILDHHIAVINADDYKLRQLDDEYRPLVGPPIERSFSGNIIAGSYLIEAAVERGEIMFKPIVTFFNCPFERTDSPSKPAAKSVDLGLATTLGHICVNCDNPARLLAPN</sequence>
<evidence type="ECO:0000313" key="2">
    <source>
        <dbReference type="Proteomes" id="UP000054166"/>
    </source>
</evidence>
<dbReference type="InParanoid" id="A0A0C3C7H7"/>
<evidence type="ECO:0000313" key="1">
    <source>
        <dbReference type="EMBL" id="KIM85607.1"/>
    </source>
</evidence>
<reference evidence="2" key="2">
    <citation type="submission" date="2015-01" db="EMBL/GenBank/DDBJ databases">
        <title>Evolutionary Origins and Diversification of the Mycorrhizal Mutualists.</title>
        <authorList>
            <consortium name="DOE Joint Genome Institute"/>
            <consortium name="Mycorrhizal Genomics Consortium"/>
            <person name="Kohler A."/>
            <person name="Kuo A."/>
            <person name="Nagy L.G."/>
            <person name="Floudas D."/>
            <person name="Copeland A."/>
            <person name="Barry K.W."/>
            <person name="Cichocki N."/>
            <person name="Veneault-Fourrey C."/>
            <person name="LaButti K."/>
            <person name="Lindquist E.A."/>
            <person name="Lipzen A."/>
            <person name="Lundell T."/>
            <person name="Morin E."/>
            <person name="Murat C."/>
            <person name="Riley R."/>
            <person name="Ohm R."/>
            <person name="Sun H."/>
            <person name="Tunlid A."/>
            <person name="Henrissat B."/>
            <person name="Grigoriev I.V."/>
            <person name="Hibbett D.S."/>
            <person name="Martin F."/>
        </authorList>
    </citation>
    <scope>NUCLEOTIDE SEQUENCE [LARGE SCALE GENOMIC DNA]</scope>
    <source>
        <strain evidence="2">F 1598</strain>
    </source>
</reference>
<dbReference type="EMBL" id="KN832984">
    <property type="protein sequence ID" value="KIM85607.1"/>
    <property type="molecule type" value="Genomic_DNA"/>
</dbReference>
<gene>
    <name evidence="1" type="ORF">PILCRDRAFT_816820</name>
</gene>
<proteinExistence type="predicted"/>
<keyword evidence="2" id="KW-1185">Reference proteome</keyword>
<reference evidence="1 2" key="1">
    <citation type="submission" date="2014-04" db="EMBL/GenBank/DDBJ databases">
        <authorList>
            <consortium name="DOE Joint Genome Institute"/>
            <person name="Kuo A."/>
            <person name="Tarkka M."/>
            <person name="Buscot F."/>
            <person name="Kohler A."/>
            <person name="Nagy L.G."/>
            <person name="Floudas D."/>
            <person name="Copeland A."/>
            <person name="Barry K.W."/>
            <person name="Cichocki N."/>
            <person name="Veneault-Fourrey C."/>
            <person name="LaButti K."/>
            <person name="Lindquist E.A."/>
            <person name="Lipzen A."/>
            <person name="Lundell T."/>
            <person name="Morin E."/>
            <person name="Murat C."/>
            <person name="Sun H."/>
            <person name="Tunlid A."/>
            <person name="Henrissat B."/>
            <person name="Grigoriev I.V."/>
            <person name="Hibbett D.S."/>
            <person name="Martin F."/>
            <person name="Nordberg H.P."/>
            <person name="Cantor M.N."/>
            <person name="Hua S.X."/>
        </authorList>
    </citation>
    <scope>NUCLEOTIDE SEQUENCE [LARGE SCALE GENOMIC DNA]</scope>
    <source>
        <strain evidence="1 2">F 1598</strain>
    </source>
</reference>
<accession>A0A0C3C7H7</accession>
<organism evidence="1 2">
    <name type="scientific">Piloderma croceum (strain F 1598)</name>
    <dbReference type="NCBI Taxonomy" id="765440"/>
    <lineage>
        <taxon>Eukaryota</taxon>
        <taxon>Fungi</taxon>
        <taxon>Dikarya</taxon>
        <taxon>Basidiomycota</taxon>
        <taxon>Agaricomycotina</taxon>
        <taxon>Agaricomycetes</taxon>
        <taxon>Agaricomycetidae</taxon>
        <taxon>Atheliales</taxon>
        <taxon>Atheliaceae</taxon>
        <taxon>Piloderma</taxon>
    </lineage>
</organism>
<dbReference type="AlphaFoldDB" id="A0A0C3C7H7"/>